<sequence length="236" mass="26352">MLDVLSESRPDWFFNPDTKNGLAGSFVCVSSGLDASIGDTRITASLSQKPDLAPYSAEDISQFASECDYLADVYCSNVKPSERTRIGFRQFYEADFETEELANQWVMSLNIVAPNDSIATTLESEITNLSFAMTLRAKQYGIRLAIESGQKNALIDRGDNVATVRPHMLSEKQKEVLLQAEKRSAWIKRSRSSSVTIDLDSYVEQPDDDVLVGEFIKKANRETYNKLVEVVEAGKQ</sequence>
<name>A0ABP9VKS5_9BACT</name>
<evidence type="ECO:0000313" key="2">
    <source>
        <dbReference type="Proteomes" id="UP001416858"/>
    </source>
</evidence>
<gene>
    <name evidence="1" type="ORF">Rcae01_00851</name>
</gene>
<keyword evidence="2" id="KW-1185">Reference proteome</keyword>
<proteinExistence type="predicted"/>
<dbReference type="EMBL" id="BAABRO010000001">
    <property type="protein sequence ID" value="GAA5505406.1"/>
    <property type="molecule type" value="Genomic_DNA"/>
</dbReference>
<protein>
    <submittedName>
        <fullName evidence="1">Uncharacterized protein</fullName>
    </submittedName>
</protein>
<reference evidence="1 2" key="1">
    <citation type="submission" date="2024-02" db="EMBL/GenBank/DDBJ databases">
        <title>Rhodopirellula caenicola NBRC 110016.</title>
        <authorList>
            <person name="Ichikawa N."/>
            <person name="Katano-Makiyama Y."/>
            <person name="Hidaka K."/>
        </authorList>
    </citation>
    <scope>NUCLEOTIDE SEQUENCE [LARGE SCALE GENOMIC DNA]</scope>
    <source>
        <strain evidence="1 2">NBRC 110016</strain>
    </source>
</reference>
<dbReference type="Proteomes" id="UP001416858">
    <property type="component" value="Unassembled WGS sequence"/>
</dbReference>
<comment type="caution">
    <text evidence="1">The sequence shown here is derived from an EMBL/GenBank/DDBJ whole genome shotgun (WGS) entry which is preliminary data.</text>
</comment>
<organism evidence="1 2">
    <name type="scientific">Novipirellula caenicola</name>
    <dbReference type="NCBI Taxonomy" id="1536901"/>
    <lineage>
        <taxon>Bacteria</taxon>
        <taxon>Pseudomonadati</taxon>
        <taxon>Planctomycetota</taxon>
        <taxon>Planctomycetia</taxon>
        <taxon>Pirellulales</taxon>
        <taxon>Pirellulaceae</taxon>
        <taxon>Novipirellula</taxon>
    </lineage>
</organism>
<evidence type="ECO:0000313" key="1">
    <source>
        <dbReference type="EMBL" id="GAA5505406.1"/>
    </source>
</evidence>
<accession>A0ABP9VKS5</accession>